<dbReference type="Gene3D" id="4.10.320.10">
    <property type="entry name" value="E3-binding domain"/>
    <property type="match status" value="1"/>
</dbReference>
<dbReference type="EMBL" id="AMGW01000002">
    <property type="protein sequence ID" value="EXJ63111.1"/>
    <property type="molecule type" value="Genomic_DNA"/>
</dbReference>
<comment type="caution">
    <text evidence="7">The sequence shown here is derived from an EMBL/GenBank/DDBJ whole genome shotgun (WGS) entry which is preliminary data.</text>
</comment>
<dbReference type="PANTHER" id="PTHR23151:SF82">
    <property type="entry name" value="PYRUVATE DEHYDROGENASE COMPLEX PROTEIN X COMPONENT, MITOCHONDRIAL"/>
    <property type="match status" value="1"/>
</dbReference>
<organism evidence="7 8">
    <name type="scientific">Cladophialophora yegresii CBS 114405</name>
    <dbReference type="NCBI Taxonomy" id="1182544"/>
    <lineage>
        <taxon>Eukaryota</taxon>
        <taxon>Fungi</taxon>
        <taxon>Dikarya</taxon>
        <taxon>Ascomycota</taxon>
        <taxon>Pezizomycotina</taxon>
        <taxon>Eurotiomycetes</taxon>
        <taxon>Chaetothyriomycetidae</taxon>
        <taxon>Chaetothyriales</taxon>
        <taxon>Herpotrichiellaceae</taxon>
        <taxon>Cladophialophora</taxon>
    </lineage>
</organism>
<sequence length="472" mass="49958">MAGRQSVRLLARQLTSSQCALSQQSQHHARRAFSSTPSALAAHNFMMPAMSPTMTEGNISSWKVKEGDSFSAGDILLEIETDKASMDVEAQEDGVMAKIFQGDGSKSVQVGTRIAVLADAGDDVSSLEIPADDSKPVQSPAENIKGGDDAKYESSGAEKSTPGTPQDPRPAKDKPKTSPKGPGANPKYPLYPSVIALIHENHIPDEDVAKIVATGPNGRLLKGDVLAYLGAIASDYSAEQSKRIEHMGHLDLSNIKVLPATPENKPAPSEDTTRGKVARAAEVPPVTSVSLTISLSEVLKVQKRVKDTLGVTVPISTFLARAVDLANDDLPKPKNAKPSADDLFNAVLGLTSIPTTSRGTYLPQIDAFPAVPRGSTPAPSSRSSRQLGTSTEHKIDILDILSGKVTPRRSAAAARLSSTPASTTPGRTLATTSEGALNVFSLMVPKGEEKRARTFLERVKTVLQLEPGKLVL</sequence>
<dbReference type="OrthoDB" id="202158at2759"/>
<accession>W9WEV9</accession>
<keyword evidence="2" id="KW-0450">Lipoyl</keyword>
<comment type="similarity">
    <text evidence="1">Belongs to the 2-oxoacid dehydrogenase family.</text>
</comment>
<dbReference type="GO" id="GO:0045254">
    <property type="term" value="C:pyruvate dehydrogenase complex"/>
    <property type="evidence" value="ECO:0007669"/>
    <property type="project" value="InterPro"/>
</dbReference>
<dbReference type="InterPro" id="IPR036625">
    <property type="entry name" value="E3-bd_dom_sf"/>
</dbReference>
<dbReference type="InterPro" id="IPR004167">
    <property type="entry name" value="PSBD"/>
</dbReference>
<proteinExistence type="inferred from homology"/>
<dbReference type="Pfam" id="PF02817">
    <property type="entry name" value="E3_binding"/>
    <property type="match status" value="1"/>
</dbReference>
<dbReference type="InterPro" id="IPR003016">
    <property type="entry name" value="2-oxoA_DH_lipoyl-BS"/>
</dbReference>
<reference evidence="7 8" key="1">
    <citation type="submission" date="2013-03" db="EMBL/GenBank/DDBJ databases">
        <title>The Genome Sequence of Cladophialophora yegresii CBS 114405.</title>
        <authorList>
            <consortium name="The Broad Institute Genomics Platform"/>
            <person name="Cuomo C."/>
            <person name="de Hoog S."/>
            <person name="Gorbushina A."/>
            <person name="Walker B."/>
            <person name="Young S.K."/>
            <person name="Zeng Q."/>
            <person name="Gargeya S."/>
            <person name="Fitzgerald M."/>
            <person name="Haas B."/>
            <person name="Abouelleil A."/>
            <person name="Allen A.W."/>
            <person name="Alvarado L."/>
            <person name="Arachchi H.M."/>
            <person name="Berlin A.M."/>
            <person name="Chapman S.B."/>
            <person name="Gainer-Dewar J."/>
            <person name="Goldberg J."/>
            <person name="Griggs A."/>
            <person name="Gujja S."/>
            <person name="Hansen M."/>
            <person name="Howarth C."/>
            <person name="Imamovic A."/>
            <person name="Ireland A."/>
            <person name="Larimer J."/>
            <person name="McCowan C."/>
            <person name="Murphy C."/>
            <person name="Pearson M."/>
            <person name="Poon T.W."/>
            <person name="Priest M."/>
            <person name="Roberts A."/>
            <person name="Saif S."/>
            <person name="Shea T."/>
            <person name="Sisk P."/>
            <person name="Sykes S."/>
            <person name="Wortman J."/>
            <person name="Nusbaum C."/>
            <person name="Birren B."/>
        </authorList>
    </citation>
    <scope>NUCLEOTIDE SEQUENCE [LARGE SCALE GENOMIC DNA]</scope>
    <source>
        <strain evidence="7 8">CBS 114405</strain>
    </source>
</reference>
<feature type="domain" description="Lipoyl-binding" evidence="5">
    <location>
        <begin position="42"/>
        <end position="118"/>
    </location>
</feature>
<dbReference type="Pfam" id="PF00364">
    <property type="entry name" value="Biotin_lipoyl"/>
    <property type="match status" value="1"/>
</dbReference>
<dbReference type="PROSITE" id="PS50968">
    <property type="entry name" value="BIOTINYL_LIPOYL"/>
    <property type="match status" value="1"/>
</dbReference>
<dbReference type="AlphaFoldDB" id="W9WEV9"/>
<evidence type="ECO:0000256" key="1">
    <source>
        <dbReference type="ARBA" id="ARBA00007317"/>
    </source>
</evidence>
<dbReference type="Gene3D" id="2.40.50.100">
    <property type="match status" value="1"/>
</dbReference>
<feature type="compositionally biased region" description="Polar residues" evidence="4">
    <location>
        <begin position="377"/>
        <end position="390"/>
    </location>
</feature>
<gene>
    <name evidence="7" type="ORF">A1O7_03556</name>
</gene>
<dbReference type="GeneID" id="19178150"/>
<protein>
    <recommendedName>
        <fullName evidence="9">Pyruvate dehydrogenase E2 component (Dihydrolipoamide acetyltransferase)</fullName>
    </recommendedName>
</protein>
<dbReference type="CDD" id="cd06849">
    <property type="entry name" value="lipoyl_domain"/>
    <property type="match status" value="1"/>
</dbReference>
<evidence type="ECO:0000259" key="5">
    <source>
        <dbReference type="PROSITE" id="PS50968"/>
    </source>
</evidence>
<evidence type="ECO:0000259" key="6">
    <source>
        <dbReference type="PROSITE" id="PS51826"/>
    </source>
</evidence>
<dbReference type="PROSITE" id="PS51826">
    <property type="entry name" value="PSBD"/>
    <property type="match status" value="1"/>
</dbReference>
<dbReference type="HOGENOM" id="CLU_035825_2_0_1"/>
<dbReference type="Proteomes" id="UP000019473">
    <property type="component" value="Unassembled WGS sequence"/>
</dbReference>
<feature type="region of interest" description="Disordered" evidence="4">
    <location>
        <begin position="370"/>
        <end position="390"/>
    </location>
</feature>
<dbReference type="PROSITE" id="PS00189">
    <property type="entry name" value="LIPOYL"/>
    <property type="match status" value="1"/>
</dbReference>
<feature type="region of interest" description="Disordered" evidence="4">
    <location>
        <begin position="127"/>
        <end position="186"/>
    </location>
</feature>
<dbReference type="GO" id="GO:0004742">
    <property type="term" value="F:dihydrolipoyllysine-residue acetyltransferase activity"/>
    <property type="evidence" value="ECO:0007669"/>
    <property type="project" value="TreeGrafter"/>
</dbReference>
<dbReference type="SUPFAM" id="SSF47005">
    <property type="entry name" value="Peripheral subunit-binding domain of 2-oxo acid dehydrogenase complex"/>
    <property type="match status" value="1"/>
</dbReference>
<dbReference type="VEuPathDB" id="FungiDB:A1O7_03556"/>
<evidence type="ECO:0000313" key="8">
    <source>
        <dbReference type="Proteomes" id="UP000019473"/>
    </source>
</evidence>
<feature type="domain" description="Peripheral subunit-binding (PSBD)" evidence="6">
    <location>
        <begin position="189"/>
        <end position="229"/>
    </location>
</feature>
<keyword evidence="3" id="KW-0809">Transit peptide</keyword>
<dbReference type="FunFam" id="2.40.50.100:FF:000010">
    <property type="entry name" value="Acetyltransferase component of pyruvate dehydrogenase complex"/>
    <property type="match status" value="1"/>
</dbReference>
<keyword evidence="8" id="KW-1185">Reference proteome</keyword>
<evidence type="ECO:0000313" key="7">
    <source>
        <dbReference type="EMBL" id="EXJ63111.1"/>
    </source>
</evidence>
<evidence type="ECO:0008006" key="9">
    <source>
        <dbReference type="Google" id="ProtNLM"/>
    </source>
</evidence>
<dbReference type="PANTHER" id="PTHR23151">
    <property type="entry name" value="DIHYDROLIPOAMIDE ACETYL/SUCCINYL-TRANSFERASE-RELATED"/>
    <property type="match status" value="1"/>
</dbReference>
<evidence type="ECO:0000256" key="4">
    <source>
        <dbReference type="SAM" id="MobiDB-lite"/>
    </source>
</evidence>
<dbReference type="InterPro" id="IPR011053">
    <property type="entry name" value="Single_hybrid_motif"/>
</dbReference>
<feature type="region of interest" description="Disordered" evidence="4">
    <location>
        <begin position="259"/>
        <end position="278"/>
    </location>
</feature>
<dbReference type="RefSeq" id="XP_007755765.1">
    <property type="nucleotide sequence ID" value="XM_007757575.1"/>
</dbReference>
<dbReference type="GO" id="GO:0006086">
    <property type="term" value="P:pyruvate decarboxylation to acetyl-CoA"/>
    <property type="evidence" value="ECO:0007669"/>
    <property type="project" value="InterPro"/>
</dbReference>
<dbReference type="SUPFAM" id="SSF51230">
    <property type="entry name" value="Single hybrid motif"/>
    <property type="match status" value="1"/>
</dbReference>
<evidence type="ECO:0000256" key="2">
    <source>
        <dbReference type="ARBA" id="ARBA00022823"/>
    </source>
</evidence>
<name>W9WEV9_9EURO</name>
<dbReference type="eggNOG" id="KOG0557">
    <property type="taxonomic scope" value="Eukaryota"/>
</dbReference>
<dbReference type="STRING" id="1182544.W9WEV9"/>
<dbReference type="InterPro" id="IPR000089">
    <property type="entry name" value="Biotin_lipoyl"/>
</dbReference>
<evidence type="ECO:0000256" key="3">
    <source>
        <dbReference type="ARBA" id="ARBA00022946"/>
    </source>
</evidence>
<dbReference type="InterPro" id="IPR045257">
    <property type="entry name" value="E2/Pdx1"/>
</dbReference>